<evidence type="ECO:0000313" key="1">
    <source>
        <dbReference type="EMBL" id="KUY20114.1"/>
    </source>
</evidence>
<gene>
    <name evidence="1" type="ORF">ATB95_04095</name>
    <name evidence="2" type="ORF">LX74_01790</name>
</gene>
<reference evidence="2 4" key="2">
    <citation type="submission" date="2019-07" db="EMBL/GenBank/DDBJ databases">
        <title>Genomic Encyclopedia of Archaeal and Bacterial Type Strains, Phase II (KMG-II): from individual species to whole genera.</title>
        <authorList>
            <person name="Goeker M."/>
        </authorList>
    </citation>
    <scope>NUCLEOTIDE SEQUENCE [LARGE SCALE GENOMIC DNA]</scope>
    <source>
        <strain evidence="2 4">DSM 14571</strain>
    </source>
</reference>
<evidence type="ECO:0000313" key="4">
    <source>
        <dbReference type="Proteomes" id="UP000324513"/>
    </source>
</evidence>
<comment type="caution">
    <text evidence="1">The sequence shown here is derived from an EMBL/GenBank/DDBJ whole genome shotgun (WGS) entry which is preliminary data.</text>
</comment>
<proteinExistence type="predicted"/>
<dbReference type="Proteomes" id="UP000324513">
    <property type="component" value="Unassembled WGS sequence"/>
</dbReference>
<sequence length="356" mass="42681">MLTSFKEIDHPIYLFHEHIYYIFKNIFHYDLEEYDEEKLVHPDFRTIINASKVRLLNPLKEIVKIYHKLSYGEKITVQEALVQNNCISVFDNLSHNLITYEQLHSSISSKLKKYFEDLWDDYPQTVIMENEWNTVKHHYDLLTDETNCDFIICPFCGIYPFNPSEGKYREEYDHIIAKATYPFVSINFKLLFPCCQYCNKQEKRSKELLYNASSARRLSFYPYDSNITLDRLSINVSLNEAYNNQSLETLLKSIDWEFEILRNGVVDIRDESWDEVYGIKRRFSENIKRLEAEWFRELIRIFKRNAKSFADFLDETIEELKYQIPIAPMGIIKYIYFNFIFNIPDIENRLGRVVIP</sequence>
<dbReference type="EMBL" id="VNHK01000005">
    <property type="protein sequence ID" value="TYO92130.1"/>
    <property type="molecule type" value="Genomic_DNA"/>
</dbReference>
<organism evidence="1 3">
    <name type="scientific">Elizabethkingia miricola</name>
    <name type="common">Chryseobacterium miricola</name>
    <dbReference type="NCBI Taxonomy" id="172045"/>
    <lineage>
        <taxon>Bacteria</taxon>
        <taxon>Pseudomonadati</taxon>
        <taxon>Bacteroidota</taxon>
        <taxon>Flavobacteriia</taxon>
        <taxon>Flavobacteriales</taxon>
        <taxon>Weeksellaceae</taxon>
        <taxon>Elizabethkingia</taxon>
    </lineage>
</organism>
<keyword evidence="4" id="KW-1185">Reference proteome</keyword>
<reference evidence="1 3" key="1">
    <citation type="submission" date="2015-11" db="EMBL/GenBank/DDBJ databases">
        <authorList>
            <person name="Nicholson A.C."/>
            <person name="Humrighouse B.W."/>
            <person name="Graziano J."/>
            <person name="Lasker B."/>
            <person name="Whitney A.M."/>
            <person name="Mcquiston J.R."/>
        </authorList>
    </citation>
    <scope>NUCLEOTIDE SEQUENCE [LARGE SCALE GENOMIC DNA]</scope>
    <source>
        <strain evidence="1 3">G4071</strain>
    </source>
</reference>
<protein>
    <recommendedName>
        <fullName evidence="5">HNH endonuclease</fullName>
    </recommendedName>
</protein>
<dbReference type="AlphaFoldDB" id="A0ABD4DMP5"/>
<dbReference type="Proteomes" id="UP000064412">
    <property type="component" value="Unassembled WGS sequence"/>
</dbReference>
<evidence type="ECO:0008006" key="5">
    <source>
        <dbReference type="Google" id="ProtNLM"/>
    </source>
</evidence>
<name>A0ABD4DMP5_ELIMR</name>
<evidence type="ECO:0000313" key="2">
    <source>
        <dbReference type="EMBL" id="TYO92130.1"/>
    </source>
</evidence>
<dbReference type="RefSeq" id="WP_059343964.1">
    <property type="nucleotide sequence ID" value="NZ_CP140570.1"/>
</dbReference>
<accession>A0ABD4DMP5</accession>
<dbReference type="EMBL" id="LNOI01000001">
    <property type="protein sequence ID" value="KUY20114.1"/>
    <property type="molecule type" value="Genomic_DNA"/>
</dbReference>
<evidence type="ECO:0000313" key="3">
    <source>
        <dbReference type="Proteomes" id="UP000064412"/>
    </source>
</evidence>